<dbReference type="GO" id="GO:0016020">
    <property type="term" value="C:membrane"/>
    <property type="evidence" value="ECO:0007669"/>
    <property type="project" value="UniProtKB-SubCell"/>
</dbReference>
<dbReference type="PRINTS" id="PR00463">
    <property type="entry name" value="EP450I"/>
</dbReference>
<organism evidence="11 12">
    <name type="scientific">Turnera subulata</name>
    <dbReference type="NCBI Taxonomy" id="218843"/>
    <lineage>
        <taxon>Eukaryota</taxon>
        <taxon>Viridiplantae</taxon>
        <taxon>Streptophyta</taxon>
        <taxon>Embryophyta</taxon>
        <taxon>Tracheophyta</taxon>
        <taxon>Spermatophyta</taxon>
        <taxon>Magnoliopsida</taxon>
        <taxon>eudicotyledons</taxon>
        <taxon>Gunneridae</taxon>
        <taxon>Pentapetalae</taxon>
        <taxon>rosids</taxon>
        <taxon>fabids</taxon>
        <taxon>Malpighiales</taxon>
        <taxon>Passifloraceae</taxon>
        <taxon>Turnera</taxon>
    </lineage>
</organism>
<dbReference type="GO" id="GO:0016125">
    <property type="term" value="P:sterol metabolic process"/>
    <property type="evidence" value="ECO:0007669"/>
    <property type="project" value="TreeGrafter"/>
</dbReference>
<dbReference type="PANTHER" id="PTHR24286:SF53">
    <property type="entry name" value="BETA-AMYRIN 28-OXIDASE-LIKE"/>
    <property type="match status" value="1"/>
</dbReference>
<evidence type="ECO:0000256" key="3">
    <source>
        <dbReference type="ARBA" id="ARBA00010617"/>
    </source>
</evidence>
<dbReference type="CDD" id="cd11043">
    <property type="entry name" value="CYP90-like"/>
    <property type="match status" value="1"/>
</dbReference>
<dbReference type="SUPFAM" id="SSF48264">
    <property type="entry name" value="Cytochrome P450"/>
    <property type="match status" value="1"/>
</dbReference>
<evidence type="ECO:0000256" key="6">
    <source>
        <dbReference type="ARBA" id="ARBA00022989"/>
    </source>
</evidence>
<evidence type="ECO:0008006" key="13">
    <source>
        <dbReference type="Google" id="ProtNLM"/>
    </source>
</evidence>
<sequence>MANHRRNKMWEYLKAGRLGAPENFFLERMANYSPDVFRTKLLGQDVAVFCGPAGNKLLFTNENKYVGSWLPKYLYKLVIFAPGTSKEVIEKETLDIRSNPLPGFLKPEALKEYIHIMDAMAKDHLEEHWAPYKEVKVFLLAKTYSFSFGCNLLMSVKDSKDIARMYGPFKEMLSGLSSLPINFPGTPFNRAVKASRIISEEVMAVVKQRRREIVENRETAIRTDILGKLLEGPEDDGLVCKRIVAFLLGSYNSVSVAITFTISHIAQYPHVYERVFQEQMEIARSKAAGGALNWQDIQKMKYLWCVVCESMRLMPPSKGSFRQVITDFTYEGVTIPKGWKVYLQTFWTVHTTHRNPKYFPEPEKFDPSRFEGKGPAPYTFVPFGGGPRMCPGREYARIEILSFIHNVVTQFKFSKVDPNEKVIYRNTPFPENGMLIRLEPVDY</sequence>
<name>A0A9Q0JKN8_9ROSI</name>
<dbReference type="GO" id="GO:0020037">
    <property type="term" value="F:heme binding"/>
    <property type="evidence" value="ECO:0007669"/>
    <property type="project" value="InterPro"/>
</dbReference>
<evidence type="ECO:0000313" key="11">
    <source>
        <dbReference type="EMBL" id="KAJ4844517.1"/>
    </source>
</evidence>
<dbReference type="Proteomes" id="UP001141552">
    <property type="component" value="Unassembled WGS sequence"/>
</dbReference>
<dbReference type="EMBL" id="JAKUCV010001931">
    <property type="protein sequence ID" value="KAJ4844517.1"/>
    <property type="molecule type" value="Genomic_DNA"/>
</dbReference>
<dbReference type="InterPro" id="IPR002401">
    <property type="entry name" value="Cyt_P450_E_grp-I"/>
</dbReference>
<dbReference type="InterPro" id="IPR001128">
    <property type="entry name" value="Cyt_P450"/>
</dbReference>
<keyword evidence="10" id="KW-0503">Monooxygenase</keyword>
<evidence type="ECO:0000256" key="2">
    <source>
        <dbReference type="ARBA" id="ARBA00004167"/>
    </source>
</evidence>
<comment type="subcellular location">
    <subcellularLocation>
        <location evidence="2">Membrane</location>
        <topology evidence="2">Single-pass membrane protein</topology>
    </subcellularLocation>
</comment>
<evidence type="ECO:0000256" key="1">
    <source>
        <dbReference type="ARBA" id="ARBA00001971"/>
    </source>
</evidence>
<dbReference type="Gene3D" id="1.10.630.10">
    <property type="entry name" value="Cytochrome P450"/>
    <property type="match status" value="1"/>
</dbReference>
<reference evidence="11" key="2">
    <citation type="journal article" date="2023" name="Plants (Basel)">
        <title>Annotation of the Turnera subulata (Passifloraceae) Draft Genome Reveals the S-Locus Evolved after the Divergence of Turneroideae from Passifloroideae in a Stepwise Manner.</title>
        <authorList>
            <person name="Henning P.M."/>
            <person name="Roalson E.H."/>
            <person name="Mir W."/>
            <person name="McCubbin A.G."/>
            <person name="Shore J.S."/>
        </authorList>
    </citation>
    <scope>NUCLEOTIDE SEQUENCE</scope>
    <source>
        <strain evidence="11">F60SS</strain>
    </source>
</reference>
<evidence type="ECO:0000256" key="4">
    <source>
        <dbReference type="ARBA" id="ARBA00022692"/>
    </source>
</evidence>
<keyword evidence="6" id="KW-0472">Membrane</keyword>
<protein>
    <recommendedName>
        <fullName evidence="13">Cytochrome P450</fullName>
    </recommendedName>
</protein>
<comment type="similarity">
    <text evidence="3 10">Belongs to the cytochrome P450 family.</text>
</comment>
<dbReference type="PRINTS" id="PR00385">
    <property type="entry name" value="P450"/>
</dbReference>
<evidence type="ECO:0000256" key="10">
    <source>
        <dbReference type="RuleBase" id="RU000461"/>
    </source>
</evidence>
<accession>A0A9Q0JKN8</accession>
<dbReference type="GO" id="GO:0004497">
    <property type="term" value="F:monooxygenase activity"/>
    <property type="evidence" value="ECO:0007669"/>
    <property type="project" value="UniProtKB-KW"/>
</dbReference>
<proteinExistence type="inferred from homology"/>
<dbReference type="GO" id="GO:0016705">
    <property type="term" value="F:oxidoreductase activity, acting on paired donors, with incorporation or reduction of molecular oxygen"/>
    <property type="evidence" value="ECO:0007669"/>
    <property type="project" value="InterPro"/>
</dbReference>
<keyword evidence="6" id="KW-1133">Transmembrane helix</keyword>
<dbReference type="InterPro" id="IPR036396">
    <property type="entry name" value="Cyt_P450_sf"/>
</dbReference>
<comment type="caution">
    <text evidence="11">The sequence shown here is derived from an EMBL/GenBank/DDBJ whole genome shotgun (WGS) entry which is preliminary data.</text>
</comment>
<evidence type="ECO:0000313" key="12">
    <source>
        <dbReference type="Proteomes" id="UP001141552"/>
    </source>
</evidence>
<dbReference type="AlphaFoldDB" id="A0A9Q0JKN8"/>
<feature type="binding site" description="axial binding residue" evidence="9">
    <location>
        <position position="390"/>
    </location>
    <ligand>
        <name>heme</name>
        <dbReference type="ChEBI" id="CHEBI:30413"/>
    </ligand>
    <ligandPart>
        <name>Fe</name>
        <dbReference type="ChEBI" id="CHEBI:18248"/>
    </ligandPart>
</feature>
<dbReference type="Pfam" id="PF00067">
    <property type="entry name" value="p450"/>
    <property type="match status" value="1"/>
</dbReference>
<comment type="cofactor">
    <cofactor evidence="1 9">
        <name>heme</name>
        <dbReference type="ChEBI" id="CHEBI:30413"/>
    </cofactor>
</comment>
<keyword evidence="8 9" id="KW-0408">Iron</keyword>
<reference evidence="11" key="1">
    <citation type="submission" date="2022-02" db="EMBL/GenBank/DDBJ databases">
        <authorList>
            <person name="Henning P.M."/>
            <person name="McCubbin A.G."/>
            <person name="Shore J.S."/>
        </authorList>
    </citation>
    <scope>NUCLEOTIDE SEQUENCE</scope>
    <source>
        <strain evidence="11">F60SS</strain>
        <tissue evidence="11">Leaves</tissue>
    </source>
</reference>
<keyword evidence="5 9" id="KW-0479">Metal-binding</keyword>
<keyword evidence="9 10" id="KW-0349">Heme</keyword>
<dbReference type="FunFam" id="1.10.630.10:FF:000022">
    <property type="entry name" value="Taxadiene 5-alpha hydroxylase"/>
    <property type="match status" value="1"/>
</dbReference>
<dbReference type="PROSITE" id="PS00086">
    <property type="entry name" value="CYTOCHROME_P450"/>
    <property type="match status" value="1"/>
</dbReference>
<keyword evidence="4" id="KW-0812">Transmembrane</keyword>
<evidence type="ECO:0000256" key="9">
    <source>
        <dbReference type="PIRSR" id="PIRSR602401-1"/>
    </source>
</evidence>
<dbReference type="OrthoDB" id="2789670at2759"/>
<dbReference type="PANTHER" id="PTHR24286">
    <property type="entry name" value="CYTOCHROME P450 26"/>
    <property type="match status" value="1"/>
</dbReference>
<evidence type="ECO:0000256" key="5">
    <source>
        <dbReference type="ARBA" id="ARBA00022723"/>
    </source>
</evidence>
<evidence type="ECO:0000256" key="7">
    <source>
        <dbReference type="ARBA" id="ARBA00023002"/>
    </source>
</evidence>
<keyword evidence="7 10" id="KW-0560">Oxidoreductase</keyword>
<dbReference type="InterPro" id="IPR017972">
    <property type="entry name" value="Cyt_P450_CS"/>
</dbReference>
<gene>
    <name evidence="11" type="ORF">Tsubulata_023995</name>
</gene>
<evidence type="ECO:0000256" key="8">
    <source>
        <dbReference type="ARBA" id="ARBA00023004"/>
    </source>
</evidence>
<dbReference type="GO" id="GO:0005506">
    <property type="term" value="F:iron ion binding"/>
    <property type="evidence" value="ECO:0007669"/>
    <property type="project" value="InterPro"/>
</dbReference>
<keyword evidence="12" id="KW-1185">Reference proteome</keyword>